<dbReference type="InterPro" id="IPR023198">
    <property type="entry name" value="PGP-like_dom2"/>
</dbReference>
<proteinExistence type="predicted"/>
<protein>
    <recommendedName>
        <fullName evidence="3">HAD family phosphatase</fullName>
    </recommendedName>
</protein>
<dbReference type="SUPFAM" id="SSF56784">
    <property type="entry name" value="HAD-like"/>
    <property type="match status" value="1"/>
</dbReference>
<name>W5Z3R2_9GAMM</name>
<dbReference type="Gene3D" id="1.10.150.240">
    <property type="entry name" value="Putative phosphatase, domain 2"/>
    <property type="match status" value="1"/>
</dbReference>
<dbReference type="EMBL" id="CP007152">
    <property type="protein sequence ID" value="AHI33118.1"/>
    <property type="molecule type" value="Genomic_DNA"/>
</dbReference>
<reference evidence="1 2" key="1">
    <citation type="journal article" date="2014" name="Genome Announc.">
        <title>Draft Genome Sequences of Marinobacter similis A3d10T and Marinobacter salarius R9SW1T.</title>
        <authorList>
            <person name="Ivanova E.P."/>
            <person name="Ng H.J."/>
            <person name="Webb H.K."/>
            <person name="Feng G."/>
            <person name="Oshima K."/>
            <person name="Hattori M."/>
            <person name="Ohkuma M."/>
            <person name="Sergeev A.F."/>
            <person name="Mikhailov V.V."/>
            <person name="Crawford R.J."/>
            <person name="Sawabe T."/>
        </authorList>
    </citation>
    <scope>NUCLEOTIDE SEQUENCE [LARGE SCALE GENOMIC DNA]</scope>
    <source>
        <strain evidence="2">A3d10 and R9SW1</strain>
    </source>
</reference>
<dbReference type="KEGG" id="msr:AU15_09120"/>
<dbReference type="InterPro" id="IPR036412">
    <property type="entry name" value="HAD-like_sf"/>
</dbReference>
<dbReference type="Gene3D" id="3.40.50.1000">
    <property type="entry name" value="HAD superfamily/HAD-like"/>
    <property type="match status" value="1"/>
</dbReference>
<gene>
    <name evidence="1" type="ORF">AU15_09120</name>
</gene>
<accession>W5Z3R2</accession>
<dbReference type="Proteomes" id="UP000035081">
    <property type="component" value="Chromosome"/>
</dbReference>
<dbReference type="AlphaFoldDB" id="W5Z3R2"/>
<dbReference type="InterPro" id="IPR023214">
    <property type="entry name" value="HAD_sf"/>
</dbReference>
<dbReference type="HOGENOM" id="CLU_3374569_0_0_6"/>
<evidence type="ECO:0008006" key="3">
    <source>
        <dbReference type="Google" id="ProtNLM"/>
    </source>
</evidence>
<evidence type="ECO:0000313" key="1">
    <source>
        <dbReference type="EMBL" id="AHI33118.1"/>
    </source>
</evidence>
<evidence type="ECO:0000313" key="2">
    <source>
        <dbReference type="Proteomes" id="UP000035081"/>
    </source>
</evidence>
<sequence>MQLRAVLFDHDGTLVNSEPIHYRMWRRFFDATGQ</sequence>
<organism evidence="1 2">
    <name type="scientific">Marinobacter salarius</name>
    <dbReference type="NCBI Taxonomy" id="1420917"/>
    <lineage>
        <taxon>Bacteria</taxon>
        <taxon>Pseudomonadati</taxon>
        <taxon>Pseudomonadota</taxon>
        <taxon>Gammaproteobacteria</taxon>
        <taxon>Pseudomonadales</taxon>
        <taxon>Marinobacteraceae</taxon>
        <taxon>Marinobacter</taxon>
    </lineage>
</organism>